<dbReference type="CDD" id="cd02440">
    <property type="entry name" value="AdoMet_MTases"/>
    <property type="match status" value="1"/>
</dbReference>
<sequence length="294" mass="31566">MTHSHDHNEHHHDQVHLASVLDLDAKLLGDHVDDAAAAISRSLGRAPQRIVDLGAGTGTGTEALARNFADAQLLAVDSSTEMAALVEQRAAAGGFAARVATVVADLDDGLPPLHSPDVLWASMSLHHLADPTALLRAAASVLAPGGVVAIIEMDGLPRFTSENSELRGIEDRCHAAAATAGWEALVDWTDALDRAGHDVLERRTIRVGPGGPSQAVARYARHWFGQFRHRLADVLDPADLSVLDELIDERSPRSVHRRTDLTFTAGRHLWITRPRSAGLMDAPSDTRPLESELS</sequence>
<reference evidence="2 3" key="1">
    <citation type="submission" date="2012-08" db="EMBL/GenBank/DDBJ databases">
        <title>Whole genome shotgun sequence of Gordonia namibiensis NBRC 108229.</title>
        <authorList>
            <person name="Isaki-Nakamura S."/>
            <person name="Hosoyama A."/>
            <person name="Tsuchikane K."/>
            <person name="Katsumata H."/>
            <person name="Baba S."/>
            <person name="Yamazaki S."/>
            <person name="Fujita N."/>
        </authorList>
    </citation>
    <scope>NUCLEOTIDE SEQUENCE [LARGE SCALE GENOMIC DNA]</scope>
    <source>
        <strain evidence="2 3">NBRC 108229</strain>
    </source>
</reference>
<evidence type="ECO:0000313" key="2">
    <source>
        <dbReference type="EMBL" id="GAC01059.1"/>
    </source>
</evidence>
<dbReference type="Gene3D" id="3.40.50.150">
    <property type="entry name" value="Vaccinia Virus protein VP39"/>
    <property type="match status" value="1"/>
</dbReference>
<dbReference type="SUPFAM" id="SSF53335">
    <property type="entry name" value="S-adenosyl-L-methionine-dependent methyltransferases"/>
    <property type="match status" value="1"/>
</dbReference>
<keyword evidence="3" id="KW-1185">Reference proteome</keyword>
<accession>K6VXT0</accession>
<evidence type="ECO:0000259" key="1">
    <source>
        <dbReference type="Pfam" id="PF13649"/>
    </source>
</evidence>
<dbReference type="InterPro" id="IPR041698">
    <property type="entry name" value="Methyltransf_25"/>
</dbReference>
<name>K6VXT0_9ACTN</name>
<dbReference type="InterPro" id="IPR029063">
    <property type="entry name" value="SAM-dependent_MTases_sf"/>
</dbReference>
<comment type="caution">
    <text evidence="2">The sequence shown here is derived from an EMBL/GenBank/DDBJ whole genome shotgun (WGS) entry which is preliminary data.</text>
</comment>
<dbReference type="EMBL" id="BAHE01000022">
    <property type="protein sequence ID" value="GAC01059.1"/>
    <property type="molecule type" value="Genomic_DNA"/>
</dbReference>
<protein>
    <recommendedName>
        <fullName evidence="1">Methyltransferase domain-containing protein</fullName>
    </recommendedName>
</protein>
<dbReference type="RefSeq" id="WP_006867236.1">
    <property type="nucleotide sequence ID" value="NZ_BAHE01000022.1"/>
</dbReference>
<dbReference type="Proteomes" id="UP000035058">
    <property type="component" value="Unassembled WGS sequence"/>
</dbReference>
<gene>
    <name evidence="2" type="ORF">GONAM_22_00340</name>
</gene>
<organism evidence="2 3">
    <name type="scientific">Gordonia namibiensis NBRC 108229</name>
    <dbReference type="NCBI Taxonomy" id="1208314"/>
    <lineage>
        <taxon>Bacteria</taxon>
        <taxon>Bacillati</taxon>
        <taxon>Actinomycetota</taxon>
        <taxon>Actinomycetes</taxon>
        <taxon>Mycobacteriales</taxon>
        <taxon>Gordoniaceae</taxon>
        <taxon>Gordonia</taxon>
    </lineage>
</organism>
<dbReference type="AlphaFoldDB" id="K6VXT0"/>
<dbReference type="PANTHER" id="PTHR43591">
    <property type="entry name" value="METHYLTRANSFERASE"/>
    <property type="match status" value="1"/>
</dbReference>
<evidence type="ECO:0000313" key="3">
    <source>
        <dbReference type="Proteomes" id="UP000035058"/>
    </source>
</evidence>
<feature type="domain" description="Methyltransferase" evidence="1">
    <location>
        <begin position="50"/>
        <end position="146"/>
    </location>
</feature>
<dbReference type="Pfam" id="PF13649">
    <property type="entry name" value="Methyltransf_25"/>
    <property type="match status" value="1"/>
</dbReference>
<proteinExistence type="predicted"/>